<reference evidence="1" key="1">
    <citation type="journal article" date="2016" name="Front. Microbiol.">
        <title>Genome Sequence of the Piezophilic, Mesophilic Sulfate-Reducing Bacterium Desulfovibrio indicus J2T.</title>
        <authorList>
            <person name="Cao J."/>
            <person name="Maignien L."/>
            <person name="Shao Z."/>
            <person name="Alain K."/>
            <person name="Jebbar M."/>
        </authorList>
    </citation>
    <scope>NUCLEOTIDE SEQUENCE</scope>
    <source>
        <strain evidence="1">DSM 21893</strain>
    </source>
</reference>
<comment type="caution">
    <text evidence="1">The sequence shown here is derived from an EMBL/GenBank/DDBJ whole genome shotgun (WGS) entry which is preliminary data.</text>
</comment>
<dbReference type="Proteomes" id="UP001055307">
    <property type="component" value="Unassembled WGS sequence"/>
</dbReference>
<proteinExistence type="predicted"/>
<organism evidence="1 2">
    <name type="scientific">Methylobacterium bullatum</name>
    <dbReference type="NCBI Taxonomy" id="570505"/>
    <lineage>
        <taxon>Bacteria</taxon>
        <taxon>Pseudomonadati</taxon>
        <taxon>Pseudomonadota</taxon>
        <taxon>Alphaproteobacteria</taxon>
        <taxon>Hyphomicrobiales</taxon>
        <taxon>Methylobacteriaceae</taxon>
        <taxon>Methylobacterium</taxon>
    </lineage>
</organism>
<keyword evidence="2" id="KW-1185">Reference proteome</keyword>
<evidence type="ECO:0000313" key="1">
    <source>
        <dbReference type="EMBL" id="GJD39885.1"/>
    </source>
</evidence>
<accession>A0AAV4Z7G6</accession>
<evidence type="ECO:0000313" key="2">
    <source>
        <dbReference type="Proteomes" id="UP001055307"/>
    </source>
</evidence>
<reference evidence="1" key="2">
    <citation type="submission" date="2021-08" db="EMBL/GenBank/DDBJ databases">
        <authorList>
            <person name="Tani A."/>
            <person name="Ola A."/>
            <person name="Ogura Y."/>
            <person name="Katsura K."/>
            <person name="Hayashi T."/>
        </authorList>
    </citation>
    <scope>NUCLEOTIDE SEQUENCE</scope>
    <source>
        <strain evidence="1">DSM 21893</strain>
    </source>
</reference>
<sequence>MSNLSNQQMTVRIERFIDRIAAGTTLDSEWRRQVLEMSLPELPDAPTVEQLSAWDELAGLLSDPSFEHEVHEGTKAFWTDNLDAAAYKVASTKAYAAALKGIVDGLSPQSVQAQAVAREWLEGSARALGRKPDCAFREWHFTQYDRNAGRLGRYRELVIILHGDTPIAADRKAWAWLNDAMKNLQLSD</sequence>
<protein>
    <submittedName>
        <fullName evidence="1">Uncharacterized protein</fullName>
    </submittedName>
</protein>
<dbReference type="EMBL" id="BPQF01000011">
    <property type="protein sequence ID" value="GJD39885.1"/>
    <property type="molecule type" value="Genomic_DNA"/>
</dbReference>
<gene>
    <name evidence="1" type="ORF">OICFNHDK_2349</name>
</gene>
<name>A0AAV4Z7G6_9HYPH</name>
<dbReference type="AlphaFoldDB" id="A0AAV4Z7G6"/>